<protein>
    <submittedName>
        <fullName evidence="2">Uncharacterized protein</fullName>
    </submittedName>
</protein>
<feature type="compositionally biased region" description="Polar residues" evidence="1">
    <location>
        <begin position="1"/>
        <end position="17"/>
    </location>
</feature>
<evidence type="ECO:0000256" key="1">
    <source>
        <dbReference type="SAM" id="MobiDB-lite"/>
    </source>
</evidence>
<gene>
    <name evidence="2" type="ORF">Dda_2832</name>
</gene>
<proteinExistence type="predicted"/>
<sequence>MSDTGASMTTPYQSDGQEASAPATDAPGGATNVNPNEDQQAPDEDPDLMYCPLHGPLTTVIVWARDGTEPEEIEEAYGGRVLERLDFTPFWGGSLYLFQPDHPFDDEEEMENYTPN</sequence>
<feature type="region of interest" description="Disordered" evidence="1">
    <location>
        <begin position="1"/>
        <end position="51"/>
    </location>
</feature>
<evidence type="ECO:0000313" key="2">
    <source>
        <dbReference type="EMBL" id="KAJ6262030.1"/>
    </source>
</evidence>
<dbReference type="EMBL" id="JAQGDS010000003">
    <property type="protein sequence ID" value="KAJ6262030.1"/>
    <property type="molecule type" value="Genomic_DNA"/>
</dbReference>
<name>A0AAD6NL82_DREDA</name>
<dbReference type="AlphaFoldDB" id="A0AAD6NL82"/>
<evidence type="ECO:0000313" key="3">
    <source>
        <dbReference type="Proteomes" id="UP001221413"/>
    </source>
</evidence>
<organism evidence="2 3">
    <name type="scientific">Drechslerella dactyloides</name>
    <name type="common">Nematode-trapping fungus</name>
    <name type="synonym">Arthrobotrys dactyloides</name>
    <dbReference type="NCBI Taxonomy" id="74499"/>
    <lineage>
        <taxon>Eukaryota</taxon>
        <taxon>Fungi</taxon>
        <taxon>Dikarya</taxon>
        <taxon>Ascomycota</taxon>
        <taxon>Pezizomycotina</taxon>
        <taxon>Orbiliomycetes</taxon>
        <taxon>Orbiliales</taxon>
        <taxon>Orbiliaceae</taxon>
        <taxon>Drechslerella</taxon>
    </lineage>
</organism>
<dbReference type="Proteomes" id="UP001221413">
    <property type="component" value="Unassembled WGS sequence"/>
</dbReference>
<accession>A0AAD6NL82</accession>
<comment type="caution">
    <text evidence="2">The sequence shown here is derived from an EMBL/GenBank/DDBJ whole genome shotgun (WGS) entry which is preliminary data.</text>
</comment>
<reference evidence="2" key="1">
    <citation type="submission" date="2023-01" db="EMBL/GenBank/DDBJ databases">
        <title>The chitinases involved in constricting ring structure development in the nematode-trapping fungus Drechslerella dactyloides.</title>
        <authorList>
            <person name="Wang R."/>
            <person name="Zhang L."/>
            <person name="Tang P."/>
            <person name="Li S."/>
            <person name="Liang L."/>
        </authorList>
    </citation>
    <scope>NUCLEOTIDE SEQUENCE</scope>
    <source>
        <strain evidence="2">YMF1.00031</strain>
    </source>
</reference>
<keyword evidence="3" id="KW-1185">Reference proteome</keyword>